<keyword evidence="2" id="KW-1185">Reference proteome</keyword>
<accession>A0AAP2GLG1</accession>
<proteinExistence type="predicted"/>
<dbReference type="RefSeq" id="WP_254168442.1">
    <property type="nucleotide sequence ID" value="NZ_JAHESF010000034.1"/>
</dbReference>
<reference evidence="1 2" key="1">
    <citation type="submission" date="2021-05" db="EMBL/GenBank/DDBJ databases">
        <title>A Polyphasic approach of four new species of the genus Ohtaekwangia: Ohtaekwangia histidinii sp. nov., Ohtaekwangia cretensis sp. nov., Ohtaekwangia indiensis sp. nov., Ohtaekwangia reichenbachii sp. nov. from diverse environment.</title>
        <authorList>
            <person name="Octaviana S."/>
        </authorList>
    </citation>
    <scope>NUCLEOTIDE SEQUENCE [LARGE SCALE GENOMIC DNA]</scope>
    <source>
        <strain evidence="1 2">PWU4</strain>
    </source>
</reference>
<dbReference type="Proteomes" id="UP001319200">
    <property type="component" value="Unassembled WGS sequence"/>
</dbReference>
<gene>
    <name evidence="1" type="ORF">KK083_24590</name>
</gene>
<name>A0AAP2GLG1_9BACT</name>
<evidence type="ECO:0000313" key="1">
    <source>
        <dbReference type="EMBL" id="MBT1700089.1"/>
    </source>
</evidence>
<evidence type="ECO:0000313" key="2">
    <source>
        <dbReference type="Proteomes" id="UP001319200"/>
    </source>
</evidence>
<sequence length="73" mass="8350">MDLSIKKIELIAWLTGIEDESLINKIAALKKETEADWWDALNEEQKQDIEAGISDLEAGRKKDFFEALSSRLK</sequence>
<protein>
    <submittedName>
        <fullName evidence="1">Uncharacterized protein</fullName>
    </submittedName>
</protein>
<dbReference type="AlphaFoldDB" id="A0AAP2GLG1"/>
<dbReference type="EMBL" id="JAHESF010000034">
    <property type="protein sequence ID" value="MBT1700089.1"/>
    <property type="molecule type" value="Genomic_DNA"/>
</dbReference>
<comment type="caution">
    <text evidence="1">The sequence shown here is derived from an EMBL/GenBank/DDBJ whole genome shotgun (WGS) entry which is preliminary data.</text>
</comment>
<organism evidence="1 2">
    <name type="scientific">Chryseosolibacter histidini</name>
    <dbReference type="NCBI Taxonomy" id="2782349"/>
    <lineage>
        <taxon>Bacteria</taxon>
        <taxon>Pseudomonadati</taxon>
        <taxon>Bacteroidota</taxon>
        <taxon>Cytophagia</taxon>
        <taxon>Cytophagales</taxon>
        <taxon>Chryseotaleaceae</taxon>
        <taxon>Chryseosolibacter</taxon>
    </lineage>
</organism>